<feature type="compositionally biased region" description="Basic residues" evidence="4">
    <location>
        <begin position="943"/>
        <end position="952"/>
    </location>
</feature>
<dbReference type="EMBL" id="MCFD01000010">
    <property type="protein sequence ID" value="ORX68236.1"/>
    <property type="molecule type" value="Genomic_DNA"/>
</dbReference>
<feature type="region of interest" description="Disordered" evidence="4">
    <location>
        <begin position="1139"/>
        <end position="1200"/>
    </location>
</feature>
<dbReference type="AlphaFoldDB" id="A0A1Y1W4V0"/>
<sequence length="1258" mass="136892">MDSGLELQLKKLRNQINSKAPHQQQHAATLLAVEETLKERKAPMEPASYFAALLTLLEQQAGTSSKGLSSAIIYLLSIILPHVSHNTLRAKFTTMMAVLSQSLDLGSADVALLRAVISCLESVLTAQDAGSWGQPIALGSFQSLLALATDSKPKIRKRAQEAVVKLLAHVPPPATVHPAAHTVAKFVLTTLGNAKADTQAAMHTLQLVKAVDLAWPAEEFRELCSVLMQLPKLNTPFITTLSFQALESAFSSAAAALDEDQFRDLLAEVIDIKPNIGDALVSDAWLKIVQKGYISYAQISPIVCFQSLPELIDLILPDIELGKPSTREAATQCIWALLRECIPDSMLESPEVERIVKILSSGVSYRYRESWTLMFLLLAALFQRLGSVAHPVMDSILLEISNMRMEPEFELKSEADAVLGAAVRAIGPAAFLQVLPLNLTADQRSGPAGRAWLLPLMKSHIRDAPLAYFVQNMLPLADDLAAQSLRFSSQGREIESKVFGALSQQVWGLLGGFCNVPSDVVQSFSVDFAARLASEMFESVEVRPAICGALQTLVSAVHGLAHSDADVANAPLTKQQALAAEQHLAQFAPDYLSQLFNVFALSPGASRGYLVETIVAFLSIITPAEVNATFVKVCSMLDEALKTHKPPAASELTERYLEAHPPPTAHTMMDLAIVMAPYLDAERTQMLVQASFLLLKQAEDTVLQKKGYKAVYKLASQEQGSAARQTVESIMSDALIPALIESAESVAMASRRDRLALVSVLADGLNNDQLHFIPALLSEAILGTKEGGVISMAAMGSEGETQQASTEEFFKMIAAGLAAQTPHMISATIAALSRALFEFHSQLQTSFVLEILGTVLMFVTHNNREIAKSSLGFVKVASVILPKDLLEQHLEEIVQSILKWSHEYKNQMRLKCRHILDRLVRRVGLDAVDRVTPEEHKKLIANMRKRQVRAKRAKEPGTQTADTGDVSAAAAATATATASEPAKKSFGNAYEDALYGSESELDDSDDEPAQKAKRQSNLSRKQQIRDANAAESRQKNKGGAWIREDAEGPLDFLDRTAFTHFAFTNPAGKQKRERAAPKMEGGKFVFEDPEDLAKLKEAAAAAAAANPDEAQGEDYYLQSITSKDGFTRTASGKIKFHKRKAGDENDDVEMESGDEEAAKTPMGKRSKTNAGAAVGREFRSKKAKGDVKRGNVDPYAYVPLNPKSMKKGGVSIKGNSKKDKRDAPQVRDAFPFYINLFQPSSIRERCAVLLGMICTCAD</sequence>
<evidence type="ECO:0000256" key="3">
    <source>
        <dbReference type="ARBA" id="ARBA00023242"/>
    </source>
</evidence>
<dbReference type="Pfam" id="PF08161">
    <property type="entry name" value="RRP12_HEAT"/>
    <property type="match status" value="1"/>
</dbReference>
<dbReference type="PANTHER" id="PTHR48287">
    <property type="entry name" value="ARM REPEAT SUPERFAMILY PROTEIN"/>
    <property type="match status" value="1"/>
</dbReference>
<dbReference type="STRING" id="61395.A0A1Y1W4V0"/>
<evidence type="ECO:0000256" key="2">
    <source>
        <dbReference type="ARBA" id="ARBA00007690"/>
    </source>
</evidence>
<dbReference type="GeneID" id="63806453"/>
<evidence type="ECO:0000256" key="1">
    <source>
        <dbReference type="ARBA" id="ARBA00004123"/>
    </source>
</evidence>
<protein>
    <submittedName>
        <fullName evidence="7">NUC173-domain-containing protein</fullName>
    </submittedName>
</protein>
<keyword evidence="3" id="KW-0539">Nucleus</keyword>
<accession>A0A1Y1W4V0</accession>
<dbReference type="InterPro" id="IPR057860">
    <property type="entry name" value="HEAT_RRP12_N"/>
</dbReference>
<comment type="subcellular location">
    <subcellularLocation>
        <location evidence="1">Nucleus</location>
    </subcellularLocation>
</comment>
<gene>
    <name evidence="7" type="ORF">DL89DRAFT_285013</name>
</gene>
<organism evidence="7 8">
    <name type="scientific">Linderina pennispora</name>
    <dbReference type="NCBI Taxonomy" id="61395"/>
    <lineage>
        <taxon>Eukaryota</taxon>
        <taxon>Fungi</taxon>
        <taxon>Fungi incertae sedis</taxon>
        <taxon>Zoopagomycota</taxon>
        <taxon>Kickxellomycotina</taxon>
        <taxon>Kickxellomycetes</taxon>
        <taxon>Kickxellales</taxon>
        <taxon>Kickxellaceae</taxon>
        <taxon>Linderina</taxon>
    </lineage>
</organism>
<comment type="caution">
    <text evidence="7">The sequence shown here is derived from an EMBL/GenBank/DDBJ whole genome shotgun (WGS) entry which is preliminary data.</text>
</comment>
<dbReference type="Gene3D" id="1.25.10.10">
    <property type="entry name" value="Leucine-rich Repeat Variant"/>
    <property type="match status" value="1"/>
</dbReference>
<feature type="compositionally biased region" description="Acidic residues" evidence="4">
    <location>
        <begin position="1144"/>
        <end position="1155"/>
    </location>
</feature>
<dbReference type="RefSeq" id="XP_040742050.1">
    <property type="nucleotide sequence ID" value="XM_040889805.1"/>
</dbReference>
<dbReference type="Proteomes" id="UP000193922">
    <property type="component" value="Unassembled WGS sequence"/>
</dbReference>
<evidence type="ECO:0000313" key="7">
    <source>
        <dbReference type="EMBL" id="ORX68236.1"/>
    </source>
</evidence>
<dbReference type="InterPro" id="IPR016024">
    <property type="entry name" value="ARM-type_fold"/>
</dbReference>
<feature type="compositionally biased region" description="Basic and acidic residues" evidence="4">
    <location>
        <begin position="1176"/>
        <end position="1191"/>
    </location>
</feature>
<evidence type="ECO:0000256" key="4">
    <source>
        <dbReference type="SAM" id="MobiDB-lite"/>
    </source>
</evidence>
<dbReference type="SUPFAM" id="SSF48371">
    <property type="entry name" value="ARM repeat"/>
    <property type="match status" value="1"/>
</dbReference>
<feature type="domain" description="RRP12 N-terminal HEAT" evidence="6">
    <location>
        <begin position="17"/>
        <end position="254"/>
    </location>
</feature>
<dbReference type="InterPro" id="IPR052087">
    <property type="entry name" value="RRP12"/>
</dbReference>
<keyword evidence="8" id="KW-1185">Reference proteome</keyword>
<name>A0A1Y1W4V0_9FUNG</name>
<dbReference type="InterPro" id="IPR011989">
    <property type="entry name" value="ARM-like"/>
</dbReference>
<dbReference type="OrthoDB" id="2192888at2759"/>
<feature type="region of interest" description="Disordered" evidence="4">
    <location>
        <begin position="998"/>
        <end position="1043"/>
    </location>
</feature>
<comment type="similarity">
    <text evidence="2">Belongs to the RRP12 family.</text>
</comment>
<evidence type="ECO:0000313" key="8">
    <source>
        <dbReference type="Proteomes" id="UP000193922"/>
    </source>
</evidence>
<evidence type="ECO:0000259" key="5">
    <source>
        <dbReference type="Pfam" id="PF08161"/>
    </source>
</evidence>
<dbReference type="InterPro" id="IPR012978">
    <property type="entry name" value="HEAT_RRP12"/>
</dbReference>
<feature type="region of interest" description="Disordered" evidence="4">
    <location>
        <begin position="940"/>
        <end position="966"/>
    </location>
</feature>
<proteinExistence type="inferred from homology"/>
<dbReference type="PANTHER" id="PTHR48287:SF1">
    <property type="entry name" value="ARM REPEAT SUPERFAMILY PROTEIN"/>
    <property type="match status" value="1"/>
</dbReference>
<evidence type="ECO:0000259" key="6">
    <source>
        <dbReference type="Pfam" id="PF25772"/>
    </source>
</evidence>
<feature type="domain" description="RRP12 HEAT" evidence="5">
    <location>
        <begin position="323"/>
        <end position="600"/>
    </location>
</feature>
<dbReference type="GO" id="GO:0005634">
    <property type="term" value="C:nucleus"/>
    <property type="evidence" value="ECO:0007669"/>
    <property type="project" value="UniProtKB-SubCell"/>
</dbReference>
<reference evidence="7 8" key="1">
    <citation type="submission" date="2016-07" db="EMBL/GenBank/DDBJ databases">
        <title>Pervasive Adenine N6-methylation of Active Genes in Fungi.</title>
        <authorList>
            <consortium name="DOE Joint Genome Institute"/>
            <person name="Mondo S.J."/>
            <person name="Dannebaum R.O."/>
            <person name="Kuo R.C."/>
            <person name="Labutti K."/>
            <person name="Haridas S."/>
            <person name="Kuo A."/>
            <person name="Salamov A."/>
            <person name="Ahrendt S.R."/>
            <person name="Lipzen A."/>
            <person name="Sullivan W."/>
            <person name="Andreopoulos W.B."/>
            <person name="Clum A."/>
            <person name="Lindquist E."/>
            <person name="Daum C."/>
            <person name="Ramamoorthy G.K."/>
            <person name="Gryganskyi A."/>
            <person name="Culley D."/>
            <person name="Magnuson J.K."/>
            <person name="James T.Y."/>
            <person name="O'Malley M.A."/>
            <person name="Stajich J.E."/>
            <person name="Spatafora J.W."/>
            <person name="Visel A."/>
            <person name="Grigoriev I.V."/>
        </authorList>
    </citation>
    <scope>NUCLEOTIDE SEQUENCE [LARGE SCALE GENOMIC DNA]</scope>
    <source>
        <strain evidence="7 8">ATCC 12442</strain>
    </source>
</reference>
<dbReference type="Pfam" id="PF25772">
    <property type="entry name" value="HEAT_RRP12_N"/>
    <property type="match status" value="1"/>
</dbReference>